<dbReference type="InterPro" id="IPR016169">
    <property type="entry name" value="FAD-bd_PCMH_sub2"/>
</dbReference>
<evidence type="ECO:0000259" key="7">
    <source>
        <dbReference type="PROSITE" id="PS51387"/>
    </source>
</evidence>
<organism evidence="8 9">
    <name type="scientific">Phialemonium thermophilum</name>
    <dbReference type="NCBI Taxonomy" id="223376"/>
    <lineage>
        <taxon>Eukaryota</taxon>
        <taxon>Fungi</taxon>
        <taxon>Dikarya</taxon>
        <taxon>Ascomycota</taxon>
        <taxon>Pezizomycotina</taxon>
        <taxon>Sordariomycetes</taxon>
        <taxon>Sordariomycetidae</taxon>
        <taxon>Cephalothecales</taxon>
        <taxon>Cephalothecaceae</taxon>
        <taxon>Phialemonium</taxon>
    </lineage>
</organism>
<name>A0ABR3WYU4_9PEZI</name>
<accession>A0ABR3WYU4</accession>
<protein>
    <recommendedName>
        <fullName evidence="7">FAD-binding PCMH-type domain-containing protein</fullName>
    </recommendedName>
</protein>
<evidence type="ECO:0000256" key="6">
    <source>
        <dbReference type="SAM" id="SignalP"/>
    </source>
</evidence>
<dbReference type="Gene3D" id="3.30.465.10">
    <property type="match status" value="2"/>
</dbReference>
<keyword evidence="5" id="KW-0560">Oxidoreductase</keyword>
<dbReference type="PANTHER" id="PTHR42973:SF39">
    <property type="entry name" value="FAD-BINDING PCMH-TYPE DOMAIN-CONTAINING PROTEIN"/>
    <property type="match status" value="1"/>
</dbReference>
<comment type="similarity">
    <text evidence="2">Belongs to the oxygen-dependent FAD-linked oxidoreductase family.</text>
</comment>
<evidence type="ECO:0000313" key="9">
    <source>
        <dbReference type="Proteomes" id="UP001586593"/>
    </source>
</evidence>
<dbReference type="InterPro" id="IPR050416">
    <property type="entry name" value="FAD-linked_Oxidoreductase"/>
</dbReference>
<reference evidence="8 9" key="1">
    <citation type="journal article" date="2024" name="Commun. Biol.">
        <title>Comparative genomic analysis of thermophilic fungi reveals convergent evolutionary adaptations and gene losses.</title>
        <authorList>
            <person name="Steindorff A.S."/>
            <person name="Aguilar-Pontes M.V."/>
            <person name="Robinson A.J."/>
            <person name="Andreopoulos B."/>
            <person name="LaButti K."/>
            <person name="Kuo A."/>
            <person name="Mondo S."/>
            <person name="Riley R."/>
            <person name="Otillar R."/>
            <person name="Haridas S."/>
            <person name="Lipzen A."/>
            <person name="Grimwood J."/>
            <person name="Schmutz J."/>
            <person name="Clum A."/>
            <person name="Reid I.D."/>
            <person name="Moisan M.C."/>
            <person name="Butler G."/>
            <person name="Nguyen T.T.M."/>
            <person name="Dewar K."/>
            <person name="Conant G."/>
            <person name="Drula E."/>
            <person name="Henrissat B."/>
            <person name="Hansel C."/>
            <person name="Singer S."/>
            <person name="Hutchinson M.I."/>
            <person name="de Vries R.P."/>
            <person name="Natvig D.O."/>
            <person name="Powell A.J."/>
            <person name="Tsang A."/>
            <person name="Grigoriev I.V."/>
        </authorList>
    </citation>
    <scope>NUCLEOTIDE SEQUENCE [LARGE SCALE GENOMIC DNA]</scope>
    <source>
        <strain evidence="8 9">ATCC 24622</strain>
    </source>
</reference>
<dbReference type="InterPro" id="IPR036318">
    <property type="entry name" value="FAD-bd_PCMH-like_sf"/>
</dbReference>
<evidence type="ECO:0000256" key="1">
    <source>
        <dbReference type="ARBA" id="ARBA00001974"/>
    </source>
</evidence>
<comment type="caution">
    <text evidence="8">The sequence shown here is derived from an EMBL/GenBank/DDBJ whole genome shotgun (WGS) entry which is preliminary data.</text>
</comment>
<dbReference type="PROSITE" id="PS51387">
    <property type="entry name" value="FAD_PCMH"/>
    <property type="match status" value="1"/>
</dbReference>
<evidence type="ECO:0000256" key="2">
    <source>
        <dbReference type="ARBA" id="ARBA00005466"/>
    </source>
</evidence>
<evidence type="ECO:0000256" key="3">
    <source>
        <dbReference type="ARBA" id="ARBA00022630"/>
    </source>
</evidence>
<proteinExistence type="inferred from homology"/>
<dbReference type="SUPFAM" id="SSF56176">
    <property type="entry name" value="FAD-binding/transporter-associated domain-like"/>
    <property type="match status" value="1"/>
</dbReference>
<keyword evidence="4" id="KW-0274">FAD</keyword>
<gene>
    <name evidence="8" type="ORF">VTK73DRAFT_3443</name>
</gene>
<keyword evidence="9" id="KW-1185">Reference proteome</keyword>
<dbReference type="PANTHER" id="PTHR42973">
    <property type="entry name" value="BINDING OXIDOREDUCTASE, PUTATIVE (AFU_ORTHOLOGUE AFUA_1G17690)-RELATED"/>
    <property type="match status" value="1"/>
</dbReference>
<keyword evidence="6" id="KW-0732">Signal</keyword>
<comment type="cofactor">
    <cofactor evidence="1">
        <name>FAD</name>
        <dbReference type="ChEBI" id="CHEBI:57692"/>
    </cofactor>
</comment>
<dbReference type="Pfam" id="PF01565">
    <property type="entry name" value="FAD_binding_4"/>
    <property type="match status" value="1"/>
</dbReference>
<sequence>MIEKLHTILLWTALIHGCQTATQASSCKSIPGDATWPSATAWRLLNETVDGRLLIASPPGSVCHTDQTTYDDDRCRAVQSAWSSEFFHADDPVSVEWNNWTNDSCLPDSRAHCTANGYPTFVVNATTPLHVKAGIDFARRHSIRLVVKNSGHDYLGRSTAPNSLSIWVHHMRGVAWHPTSFTPKGCHFSIGGLAMTAGAGTQMIDAYRLAAEMNRTVVGGNGRSVALGGYVTGGGHSILSPRHGLAVDQILEMEMVAPSGDVLTLNECQNADLFWAMRGGGGSTFGVLTSVTMKTYESPRVMNMQFSLTTSAENDHALDAVAYVLGQFPGLVDSGISGYPVVVNSVPIWPGSNQTVPVSGMTGKLAMLDATSPENMTQLFAPILAYLHETWPGEYSFLADITSYPTFYAWYLENYDPTPAGYDNLLGSRLLDRRALTANATATRWALERFAAGGQATVLLVSGKGVFDARPRGGGTSVSPAWRRAYAHAAISAPFLPLNETAQREAIERVNSATEALRELAPDSGAYINEANPWEPDWQRTFWGDNYPRLLQIKRAVDPEDVFWCTPCVGSEGWEERENRLCRVRA</sequence>
<evidence type="ECO:0000256" key="4">
    <source>
        <dbReference type="ARBA" id="ARBA00022827"/>
    </source>
</evidence>
<dbReference type="InterPro" id="IPR016166">
    <property type="entry name" value="FAD-bd_PCMH"/>
</dbReference>
<dbReference type="Proteomes" id="UP001586593">
    <property type="component" value="Unassembled WGS sequence"/>
</dbReference>
<feature type="domain" description="FAD-binding PCMH-type" evidence="7">
    <location>
        <begin position="115"/>
        <end position="298"/>
    </location>
</feature>
<keyword evidence="3" id="KW-0285">Flavoprotein</keyword>
<dbReference type="InterPro" id="IPR012951">
    <property type="entry name" value="BBE"/>
</dbReference>
<feature type="signal peptide" evidence="6">
    <location>
        <begin position="1"/>
        <end position="20"/>
    </location>
</feature>
<dbReference type="EMBL" id="JAZHXJ010000206">
    <property type="protein sequence ID" value="KAL1868863.1"/>
    <property type="molecule type" value="Genomic_DNA"/>
</dbReference>
<feature type="chain" id="PRO_5045202870" description="FAD-binding PCMH-type domain-containing protein" evidence="6">
    <location>
        <begin position="21"/>
        <end position="586"/>
    </location>
</feature>
<evidence type="ECO:0000313" key="8">
    <source>
        <dbReference type="EMBL" id="KAL1868863.1"/>
    </source>
</evidence>
<dbReference type="Pfam" id="PF08031">
    <property type="entry name" value="BBE"/>
    <property type="match status" value="1"/>
</dbReference>
<evidence type="ECO:0000256" key="5">
    <source>
        <dbReference type="ARBA" id="ARBA00023002"/>
    </source>
</evidence>
<dbReference type="InterPro" id="IPR006094">
    <property type="entry name" value="Oxid_FAD_bind_N"/>
</dbReference>